<reference evidence="1 2" key="1">
    <citation type="submission" date="2020-05" db="EMBL/GenBank/DDBJ databases">
        <title>Vigna angularis (adzuki bean) Var. LongXiaoDou No. 4 denovo assembly.</title>
        <authorList>
            <person name="Xiang H."/>
        </authorList>
    </citation>
    <scope>NUCLEOTIDE SEQUENCE [LARGE SCALE GENOMIC DNA]</scope>
    <source>
        <tissue evidence="1">Leaf</tissue>
    </source>
</reference>
<evidence type="ECO:0000313" key="1">
    <source>
        <dbReference type="EMBL" id="KAG2409041.1"/>
    </source>
</evidence>
<sequence>MFLWNVVVFMQTRSLVEEQVVACRNGKKKDTFEGVRRGSGRKYANGVLLLSKSSLVLLLGSTREMRMKNNEEVQAVTHKCPNAATTSRLITFVSKDFIQKLAAGNNPVEELTPLAELHNEVNDIVVLTGFAEWHDSGTLGKVAHDGNLAADILDVDSRPELPEQPRLEMLLQASSSCVSRSMQSEDRDRRLLFDSLSPVTALAMVVCVGEARFDILAGHGGRDLQQFPMVGGAEIAAKGRVSEEMVDEACYRFTS</sequence>
<comment type="caution">
    <text evidence="1">The sequence shown here is derived from an EMBL/GenBank/DDBJ whole genome shotgun (WGS) entry which is preliminary data.</text>
</comment>
<organism evidence="1 2">
    <name type="scientific">Phaseolus angularis</name>
    <name type="common">Azuki bean</name>
    <name type="synonym">Vigna angularis</name>
    <dbReference type="NCBI Taxonomy" id="3914"/>
    <lineage>
        <taxon>Eukaryota</taxon>
        <taxon>Viridiplantae</taxon>
        <taxon>Streptophyta</taxon>
        <taxon>Embryophyta</taxon>
        <taxon>Tracheophyta</taxon>
        <taxon>Spermatophyta</taxon>
        <taxon>Magnoliopsida</taxon>
        <taxon>eudicotyledons</taxon>
        <taxon>Gunneridae</taxon>
        <taxon>Pentapetalae</taxon>
        <taxon>rosids</taxon>
        <taxon>fabids</taxon>
        <taxon>Fabales</taxon>
        <taxon>Fabaceae</taxon>
        <taxon>Papilionoideae</taxon>
        <taxon>50 kb inversion clade</taxon>
        <taxon>NPAAA clade</taxon>
        <taxon>indigoferoid/millettioid clade</taxon>
        <taxon>Phaseoleae</taxon>
        <taxon>Vigna</taxon>
    </lineage>
</organism>
<dbReference type="AlphaFoldDB" id="A0A8T0LC04"/>
<name>A0A8T0LC04_PHAAN</name>
<dbReference type="Proteomes" id="UP000743370">
    <property type="component" value="Unassembled WGS sequence"/>
</dbReference>
<accession>A0A8T0LC04</accession>
<protein>
    <submittedName>
        <fullName evidence="1">Uncharacterized protein</fullName>
    </submittedName>
</protein>
<evidence type="ECO:0000313" key="2">
    <source>
        <dbReference type="Proteomes" id="UP000743370"/>
    </source>
</evidence>
<proteinExistence type="predicted"/>
<gene>
    <name evidence="1" type="ORF">HKW66_Vig0038630</name>
</gene>
<dbReference type="EMBL" id="JABFOF010000001">
    <property type="protein sequence ID" value="KAG2409041.1"/>
    <property type="molecule type" value="Genomic_DNA"/>
</dbReference>